<evidence type="ECO:0008006" key="3">
    <source>
        <dbReference type="Google" id="ProtNLM"/>
    </source>
</evidence>
<dbReference type="Proteomes" id="UP000596661">
    <property type="component" value="Chromosome 3"/>
</dbReference>
<sequence>MSDGAQFGLAYFCGIYTTDGVDNEAMQFVLSKVPCSIIAADNRDITRPFTAADVYEALKSMNSDAFELLHSLKHLKRGKEGYSAIKLDMSKAFDRVEWHFIHGMLLAMGFDHSIVELIYAYPVFPTLFSSMVQL</sequence>
<accession>A0A803P5E2</accession>
<dbReference type="Gramene" id="evm.model.03.1467">
    <property type="protein sequence ID" value="cds.evm.model.03.1467"/>
    <property type="gene ID" value="evm.TU.03.1467"/>
</dbReference>
<dbReference type="AlphaFoldDB" id="A0A803P5E2"/>
<proteinExistence type="predicted"/>
<protein>
    <recommendedName>
        <fullName evidence="3">Reverse transcriptase</fullName>
    </recommendedName>
</protein>
<keyword evidence="2" id="KW-1185">Reference proteome</keyword>
<organism evidence="1 2">
    <name type="scientific">Cannabis sativa</name>
    <name type="common">Hemp</name>
    <name type="synonym">Marijuana</name>
    <dbReference type="NCBI Taxonomy" id="3483"/>
    <lineage>
        <taxon>Eukaryota</taxon>
        <taxon>Viridiplantae</taxon>
        <taxon>Streptophyta</taxon>
        <taxon>Embryophyta</taxon>
        <taxon>Tracheophyta</taxon>
        <taxon>Spermatophyta</taxon>
        <taxon>Magnoliopsida</taxon>
        <taxon>eudicotyledons</taxon>
        <taxon>Gunneridae</taxon>
        <taxon>Pentapetalae</taxon>
        <taxon>rosids</taxon>
        <taxon>fabids</taxon>
        <taxon>Rosales</taxon>
        <taxon>Cannabaceae</taxon>
        <taxon>Cannabis</taxon>
    </lineage>
</organism>
<reference evidence="1" key="1">
    <citation type="submission" date="2018-11" db="EMBL/GenBank/DDBJ databases">
        <authorList>
            <person name="Grassa J C."/>
        </authorList>
    </citation>
    <scope>NUCLEOTIDE SEQUENCE [LARGE SCALE GENOMIC DNA]</scope>
</reference>
<dbReference type="EnsemblPlants" id="evm.model.03.1467">
    <property type="protein sequence ID" value="cds.evm.model.03.1467"/>
    <property type="gene ID" value="evm.TU.03.1467"/>
</dbReference>
<evidence type="ECO:0000313" key="2">
    <source>
        <dbReference type="Proteomes" id="UP000596661"/>
    </source>
</evidence>
<name>A0A803P5E2_CANSA</name>
<reference evidence="1" key="2">
    <citation type="submission" date="2021-03" db="UniProtKB">
        <authorList>
            <consortium name="EnsemblPlants"/>
        </authorList>
    </citation>
    <scope>IDENTIFICATION</scope>
</reference>
<dbReference type="EMBL" id="UZAU01000311">
    <property type="status" value="NOT_ANNOTATED_CDS"/>
    <property type="molecule type" value="Genomic_DNA"/>
</dbReference>
<evidence type="ECO:0000313" key="1">
    <source>
        <dbReference type="EnsemblPlants" id="cds.evm.model.03.1467"/>
    </source>
</evidence>